<dbReference type="InterPro" id="IPR043128">
    <property type="entry name" value="Rev_trsase/Diguanyl_cyclase"/>
</dbReference>
<dbReference type="Gene3D" id="3.30.70.270">
    <property type="match status" value="1"/>
</dbReference>
<dbReference type="KEGG" id="fer:FNB15_18510"/>
<evidence type="ECO:0000313" key="5">
    <source>
        <dbReference type="EMBL" id="QDO99142.1"/>
    </source>
</evidence>
<feature type="transmembrane region" description="Helical" evidence="3">
    <location>
        <begin position="151"/>
        <end position="174"/>
    </location>
</feature>
<evidence type="ECO:0000256" key="2">
    <source>
        <dbReference type="ARBA" id="ARBA00034247"/>
    </source>
</evidence>
<dbReference type="EC" id="2.7.7.65" evidence="1"/>
<keyword evidence="3" id="KW-1133">Transmembrane helix</keyword>
<dbReference type="InterPro" id="IPR000160">
    <property type="entry name" value="GGDEF_dom"/>
</dbReference>
<dbReference type="NCBIfam" id="TIGR00254">
    <property type="entry name" value="GGDEF"/>
    <property type="match status" value="1"/>
</dbReference>
<feature type="transmembrane region" description="Helical" evidence="3">
    <location>
        <begin position="36"/>
        <end position="55"/>
    </location>
</feature>
<feature type="transmembrane region" description="Helical" evidence="3">
    <location>
        <begin position="186"/>
        <end position="209"/>
    </location>
</feature>
<accession>A0A516H5W6</accession>
<gene>
    <name evidence="5" type="ORF">FNB15_18510</name>
</gene>
<evidence type="ECO:0000256" key="1">
    <source>
        <dbReference type="ARBA" id="ARBA00012528"/>
    </source>
</evidence>
<dbReference type="GO" id="GO:1902201">
    <property type="term" value="P:negative regulation of bacterial-type flagellum-dependent cell motility"/>
    <property type="evidence" value="ECO:0007669"/>
    <property type="project" value="TreeGrafter"/>
</dbReference>
<name>A0A516H5W6_9PROT</name>
<evidence type="ECO:0000259" key="4">
    <source>
        <dbReference type="PROSITE" id="PS50887"/>
    </source>
</evidence>
<feature type="domain" description="GGDEF" evidence="4">
    <location>
        <begin position="251"/>
        <end position="384"/>
    </location>
</feature>
<dbReference type="GO" id="GO:0052621">
    <property type="term" value="F:diguanylate cyclase activity"/>
    <property type="evidence" value="ECO:0007669"/>
    <property type="project" value="UniProtKB-EC"/>
</dbReference>
<dbReference type="PROSITE" id="PS50887">
    <property type="entry name" value="GGDEF"/>
    <property type="match status" value="1"/>
</dbReference>
<dbReference type="PANTHER" id="PTHR45138">
    <property type="entry name" value="REGULATORY COMPONENTS OF SENSORY TRANSDUCTION SYSTEM"/>
    <property type="match status" value="1"/>
</dbReference>
<feature type="transmembrane region" description="Helical" evidence="3">
    <location>
        <begin position="61"/>
        <end position="81"/>
    </location>
</feature>
<dbReference type="GO" id="GO:0043709">
    <property type="term" value="P:cell adhesion involved in single-species biofilm formation"/>
    <property type="evidence" value="ECO:0007669"/>
    <property type="project" value="TreeGrafter"/>
</dbReference>
<dbReference type="FunFam" id="3.30.70.270:FF:000001">
    <property type="entry name" value="Diguanylate cyclase domain protein"/>
    <property type="match status" value="1"/>
</dbReference>
<dbReference type="PANTHER" id="PTHR45138:SF9">
    <property type="entry name" value="DIGUANYLATE CYCLASE DGCM-RELATED"/>
    <property type="match status" value="1"/>
</dbReference>
<feature type="transmembrane region" description="Helical" evidence="3">
    <location>
        <begin position="93"/>
        <end position="112"/>
    </location>
</feature>
<dbReference type="EMBL" id="CP041636">
    <property type="protein sequence ID" value="QDO99142.1"/>
    <property type="molecule type" value="Genomic_DNA"/>
</dbReference>
<proteinExistence type="predicted"/>
<dbReference type="GO" id="GO:0005886">
    <property type="term" value="C:plasma membrane"/>
    <property type="evidence" value="ECO:0007669"/>
    <property type="project" value="TreeGrafter"/>
</dbReference>
<feature type="transmembrane region" description="Helical" evidence="3">
    <location>
        <begin position="6"/>
        <end position="29"/>
    </location>
</feature>
<dbReference type="Pfam" id="PF00990">
    <property type="entry name" value="GGDEF"/>
    <property type="match status" value="1"/>
</dbReference>
<sequence>MTLDTPTVAFVTVLVVCLQGGILTALWLIHRDMRGIGFWAVGALVVALGVLGAFLRSDSLPSAALAAANIAIVTGLTITWWGVDAFFGRRPGYGLGLAILAITATGVVYFIVTENSRARIIFLLGIFVLMAGLRLYSLLREVTPGTRFSQFLTSMALGAQAIYYLVLATTVFSLPPVEKPLAQVPFFGWLFLIPMLLSIVVVFGIVLLVNQTIATRLKESARRDALTEALTRRAMEEMAEHELARSRRHDLPLSLLLLDIDHFKLVNDQYGHAAGDAALRQFASAVRGCLRREDVFGRLGGEEFCALLPSTAVGGAAQLAERIRQSVANLAVEAGGNRLSLKVSIGVASLGDHAGSWDELVNQADRAMYAAKRAGRNRVIVGNAEPASAEQPG</sequence>
<feature type="transmembrane region" description="Helical" evidence="3">
    <location>
        <begin position="118"/>
        <end position="139"/>
    </location>
</feature>
<dbReference type="AlphaFoldDB" id="A0A516H5W6"/>
<evidence type="ECO:0000256" key="3">
    <source>
        <dbReference type="SAM" id="Phobius"/>
    </source>
</evidence>
<dbReference type="InterPro" id="IPR029787">
    <property type="entry name" value="Nucleotide_cyclase"/>
</dbReference>
<dbReference type="RefSeq" id="WP_144258138.1">
    <property type="nucleotide sequence ID" value="NZ_CP041636.1"/>
</dbReference>
<dbReference type="OrthoDB" id="7366409at2"/>
<protein>
    <recommendedName>
        <fullName evidence="1">diguanylate cyclase</fullName>
        <ecNumber evidence="1">2.7.7.65</ecNumber>
    </recommendedName>
</protein>
<keyword evidence="3" id="KW-0472">Membrane</keyword>
<evidence type="ECO:0000313" key="6">
    <source>
        <dbReference type="Proteomes" id="UP000317496"/>
    </source>
</evidence>
<reference evidence="5 6" key="1">
    <citation type="submission" date="2019-07" db="EMBL/GenBank/DDBJ databases">
        <title>Genome sequencing for Ferrovibrio sp. K5.</title>
        <authorList>
            <person name="Park S.-J."/>
        </authorList>
    </citation>
    <scope>NUCLEOTIDE SEQUENCE [LARGE SCALE GENOMIC DNA]</scope>
    <source>
        <strain evidence="5 6">K5</strain>
    </source>
</reference>
<dbReference type="Proteomes" id="UP000317496">
    <property type="component" value="Chromosome"/>
</dbReference>
<keyword evidence="3" id="KW-0812">Transmembrane</keyword>
<dbReference type="SMART" id="SM00267">
    <property type="entry name" value="GGDEF"/>
    <property type="match status" value="1"/>
</dbReference>
<dbReference type="InterPro" id="IPR050469">
    <property type="entry name" value="Diguanylate_Cyclase"/>
</dbReference>
<comment type="catalytic activity">
    <reaction evidence="2">
        <text>2 GTP = 3',3'-c-di-GMP + 2 diphosphate</text>
        <dbReference type="Rhea" id="RHEA:24898"/>
        <dbReference type="ChEBI" id="CHEBI:33019"/>
        <dbReference type="ChEBI" id="CHEBI:37565"/>
        <dbReference type="ChEBI" id="CHEBI:58805"/>
        <dbReference type="EC" id="2.7.7.65"/>
    </reaction>
</comment>
<dbReference type="CDD" id="cd01949">
    <property type="entry name" value="GGDEF"/>
    <property type="match status" value="1"/>
</dbReference>
<organism evidence="5 6">
    <name type="scientific">Ferrovibrio terrae</name>
    <dbReference type="NCBI Taxonomy" id="2594003"/>
    <lineage>
        <taxon>Bacteria</taxon>
        <taxon>Pseudomonadati</taxon>
        <taxon>Pseudomonadota</taxon>
        <taxon>Alphaproteobacteria</taxon>
        <taxon>Rhodospirillales</taxon>
        <taxon>Rhodospirillaceae</taxon>
        <taxon>Ferrovibrio</taxon>
    </lineage>
</organism>
<keyword evidence="6" id="KW-1185">Reference proteome</keyword>
<dbReference type="SUPFAM" id="SSF55073">
    <property type="entry name" value="Nucleotide cyclase"/>
    <property type="match status" value="1"/>
</dbReference>